<gene>
    <name evidence="1" type="ORF">MELLADRAFT_107900</name>
</gene>
<evidence type="ECO:0000313" key="2">
    <source>
        <dbReference type="Proteomes" id="UP000001072"/>
    </source>
</evidence>
<name>F4RRB5_MELLP</name>
<dbReference type="Proteomes" id="UP000001072">
    <property type="component" value="Unassembled WGS sequence"/>
</dbReference>
<reference evidence="2" key="1">
    <citation type="journal article" date="2011" name="Proc. Natl. Acad. Sci. U.S.A.">
        <title>Obligate biotrophy features unraveled by the genomic analysis of rust fungi.</title>
        <authorList>
            <person name="Duplessis S."/>
            <person name="Cuomo C.A."/>
            <person name="Lin Y.-C."/>
            <person name="Aerts A."/>
            <person name="Tisserant E."/>
            <person name="Veneault-Fourrey C."/>
            <person name="Joly D.L."/>
            <person name="Hacquard S."/>
            <person name="Amselem J."/>
            <person name="Cantarel B.L."/>
            <person name="Chiu R."/>
            <person name="Coutinho P.M."/>
            <person name="Feau N."/>
            <person name="Field M."/>
            <person name="Frey P."/>
            <person name="Gelhaye E."/>
            <person name="Goldberg J."/>
            <person name="Grabherr M.G."/>
            <person name="Kodira C.D."/>
            <person name="Kohler A."/>
            <person name="Kuees U."/>
            <person name="Lindquist E.A."/>
            <person name="Lucas S.M."/>
            <person name="Mago R."/>
            <person name="Mauceli E."/>
            <person name="Morin E."/>
            <person name="Murat C."/>
            <person name="Pangilinan J.L."/>
            <person name="Park R."/>
            <person name="Pearson M."/>
            <person name="Quesneville H."/>
            <person name="Rouhier N."/>
            <person name="Sakthikumar S."/>
            <person name="Salamov A.A."/>
            <person name="Schmutz J."/>
            <person name="Selles B."/>
            <person name="Shapiro H."/>
            <person name="Tanguay P."/>
            <person name="Tuskan G.A."/>
            <person name="Henrissat B."/>
            <person name="Van de Peer Y."/>
            <person name="Rouze P."/>
            <person name="Ellis J.G."/>
            <person name="Dodds P.N."/>
            <person name="Schein J.E."/>
            <person name="Zhong S."/>
            <person name="Hamelin R.C."/>
            <person name="Grigoriev I.V."/>
            <person name="Szabo L.J."/>
            <person name="Martin F."/>
        </authorList>
    </citation>
    <scope>NUCLEOTIDE SEQUENCE [LARGE SCALE GENOMIC DNA]</scope>
    <source>
        <strain evidence="2">98AG31 / pathotype 3-4-7</strain>
    </source>
</reference>
<keyword evidence="2" id="KW-1185">Reference proteome</keyword>
<dbReference type="RefSeq" id="XP_007411663.1">
    <property type="nucleotide sequence ID" value="XM_007411601.1"/>
</dbReference>
<dbReference type="AlphaFoldDB" id="F4RRB5"/>
<protein>
    <submittedName>
        <fullName evidence="1">Uncharacterized protein</fullName>
    </submittedName>
</protein>
<evidence type="ECO:0000313" key="1">
    <source>
        <dbReference type="EMBL" id="EGG04910.1"/>
    </source>
</evidence>
<dbReference type="KEGG" id="mlr:MELLADRAFT_107900"/>
<dbReference type="InParanoid" id="F4RRB5"/>
<organism evidence="2">
    <name type="scientific">Melampsora larici-populina (strain 98AG31 / pathotype 3-4-7)</name>
    <name type="common">Poplar leaf rust fungus</name>
    <dbReference type="NCBI Taxonomy" id="747676"/>
    <lineage>
        <taxon>Eukaryota</taxon>
        <taxon>Fungi</taxon>
        <taxon>Dikarya</taxon>
        <taxon>Basidiomycota</taxon>
        <taxon>Pucciniomycotina</taxon>
        <taxon>Pucciniomycetes</taxon>
        <taxon>Pucciniales</taxon>
        <taxon>Melampsoraceae</taxon>
        <taxon>Melampsora</taxon>
    </lineage>
</organism>
<dbReference type="EMBL" id="GL883115">
    <property type="protein sequence ID" value="EGG04910.1"/>
    <property type="molecule type" value="Genomic_DNA"/>
</dbReference>
<dbReference type="VEuPathDB" id="FungiDB:MELLADRAFT_107900"/>
<sequence>MESDEEEDIKHKHLAYSQQLENCFALPSDGEDEEPRKAASLFDGIMSPDELEDMIAFGVNEDDTEGEEEDVPLATLPLPSLPEELVKEAGEADKDQWEMVEEEVMLPKKIKLKLKGLNAPECLTNN</sequence>
<dbReference type="GeneID" id="18923305"/>
<accession>F4RRB5</accession>
<dbReference type="HOGENOM" id="CLU_1982073_0_0_1"/>
<proteinExistence type="predicted"/>